<feature type="transmembrane region" description="Helical" evidence="1">
    <location>
        <begin position="21"/>
        <end position="43"/>
    </location>
</feature>
<dbReference type="InterPro" id="IPR053143">
    <property type="entry name" value="Arylsulfate_ST"/>
</dbReference>
<evidence type="ECO:0000259" key="2">
    <source>
        <dbReference type="Pfam" id="PF17425"/>
    </source>
</evidence>
<dbReference type="InterPro" id="IPR010262">
    <property type="entry name" value="Arylsulfotransferase_bact"/>
</dbReference>
<organism evidence="3 4">
    <name type="scientific">Candidatus Blautia stercorigallinarum</name>
    <dbReference type="NCBI Taxonomy" id="2838501"/>
    <lineage>
        <taxon>Bacteria</taxon>
        <taxon>Bacillati</taxon>
        <taxon>Bacillota</taxon>
        <taxon>Clostridia</taxon>
        <taxon>Lachnospirales</taxon>
        <taxon>Lachnospiraceae</taxon>
        <taxon>Blautia</taxon>
    </lineage>
</organism>
<dbReference type="PANTHER" id="PTHR35340">
    <property type="entry name" value="PQQ ENZYME REPEAT PROTEIN-RELATED"/>
    <property type="match status" value="1"/>
</dbReference>
<dbReference type="Pfam" id="PF05935">
    <property type="entry name" value="Arylsulfotrans"/>
    <property type="match status" value="1"/>
</dbReference>
<proteinExistence type="predicted"/>
<dbReference type="InterPro" id="IPR035391">
    <property type="entry name" value="Arylsulfotran_N"/>
</dbReference>
<name>A0A9D1TGD3_9FIRM</name>
<dbReference type="InterPro" id="IPR038477">
    <property type="entry name" value="ASST_N_sf"/>
</dbReference>
<keyword evidence="1" id="KW-1133">Transmembrane helix</keyword>
<dbReference type="AlphaFoldDB" id="A0A9D1TGD3"/>
<gene>
    <name evidence="3" type="ORF">H9747_09890</name>
</gene>
<comment type="caution">
    <text evidence="3">The sequence shown here is derived from an EMBL/GenBank/DDBJ whole genome shotgun (WGS) entry which is preliminary data.</text>
</comment>
<feature type="domain" description="Arylsulfotransferase N-terminal" evidence="2">
    <location>
        <begin position="132"/>
        <end position="217"/>
    </location>
</feature>
<dbReference type="Pfam" id="PF17425">
    <property type="entry name" value="Arylsulfotran_N"/>
    <property type="match status" value="1"/>
</dbReference>
<protein>
    <submittedName>
        <fullName evidence="3">Aryl-sulfate sulfotransferase</fullName>
    </submittedName>
</protein>
<dbReference type="EMBL" id="DXIQ01000063">
    <property type="protein sequence ID" value="HIV39287.1"/>
    <property type="molecule type" value="Genomic_DNA"/>
</dbReference>
<evidence type="ECO:0000313" key="3">
    <source>
        <dbReference type="EMBL" id="HIV39287.1"/>
    </source>
</evidence>
<accession>A0A9D1TGD3</accession>
<dbReference type="Proteomes" id="UP000886814">
    <property type="component" value="Unassembled WGS sequence"/>
</dbReference>
<keyword evidence="1" id="KW-0472">Membrane</keyword>
<evidence type="ECO:0000256" key="1">
    <source>
        <dbReference type="SAM" id="Phobius"/>
    </source>
</evidence>
<dbReference type="PANTHER" id="PTHR35340:SF10">
    <property type="entry name" value="CYTOPLASMIC PROTEIN"/>
    <property type="match status" value="1"/>
</dbReference>
<evidence type="ECO:0000313" key="4">
    <source>
        <dbReference type="Proteomes" id="UP000886814"/>
    </source>
</evidence>
<keyword evidence="1" id="KW-0812">Transmembrane</keyword>
<dbReference type="GO" id="GO:0004062">
    <property type="term" value="F:aryl sulfotransferase activity"/>
    <property type="evidence" value="ECO:0007669"/>
    <property type="project" value="InterPro"/>
</dbReference>
<sequence length="597" mass="68222">MESSGQEKKQKKKKKMSRKKLAVIIILGICVLAAAAYGIYRWIVNDQMSEETHKRESWVVETGELLEKDSDTRVNIYESATASDIEIYQIQPVEVEKDNFTYYNMDVQNRLEKSLETLKAEGGYTLENPLAVWNPYGTGTNGLYLYFETEDPFLEVHYTVHTENQEIQDFQAQANAGDTAQKEFLIIGLVPGENCQVTVSLTDSQGDTVQEATFETEVPQTASGYDTILEYTQGDSEEELTGGLYYTLGTQGYYGHMFFYDNEGVMRYEMLLDGYKADRILTEGSDIIFCVSADQIGRMNPLGQVVRLYETKGYDMHHDFNWGDEGKLLVLATKKNALDDGVMDRILEIDMETGDVTEIIDLRDVFPAYYKITEKVGSTDTFFWQAGTRDWIHLNTIDYMGNDSIVLSSRETSTIMKLSDIHGEVQIDYLLGDKEYWEGTGYEDYVYEKASDFTGQYGQHTVTYVPSGDLEKGQYYLMMFDNNYYANSTRTDGYEPELSDSVSTELMGSDLPSHVYFYLVDENQKTYDLVWGYDVPYSSIVSSVQIRNDNYVVNSGVAKVFGEYDQEGEMIREFSYESDFQGYRVMKGDFTGYWFAG</sequence>
<dbReference type="Gene3D" id="2.60.40.3100">
    <property type="entry name" value="Arylsulphate sulphotransferase monomer, N-terminal domain"/>
    <property type="match status" value="1"/>
</dbReference>
<reference evidence="3" key="1">
    <citation type="journal article" date="2021" name="PeerJ">
        <title>Extensive microbial diversity within the chicken gut microbiome revealed by metagenomics and culture.</title>
        <authorList>
            <person name="Gilroy R."/>
            <person name="Ravi A."/>
            <person name="Getino M."/>
            <person name="Pursley I."/>
            <person name="Horton D.L."/>
            <person name="Alikhan N.F."/>
            <person name="Baker D."/>
            <person name="Gharbi K."/>
            <person name="Hall N."/>
            <person name="Watson M."/>
            <person name="Adriaenssens E.M."/>
            <person name="Foster-Nyarko E."/>
            <person name="Jarju S."/>
            <person name="Secka A."/>
            <person name="Antonio M."/>
            <person name="Oren A."/>
            <person name="Chaudhuri R.R."/>
            <person name="La Ragione R."/>
            <person name="Hildebrand F."/>
            <person name="Pallen M.J."/>
        </authorList>
    </citation>
    <scope>NUCLEOTIDE SEQUENCE</scope>
    <source>
        <strain evidence="3">CHK195-9823</strain>
    </source>
</reference>
<reference evidence="3" key="2">
    <citation type="submission" date="2021-04" db="EMBL/GenBank/DDBJ databases">
        <authorList>
            <person name="Gilroy R."/>
        </authorList>
    </citation>
    <scope>NUCLEOTIDE SEQUENCE</scope>
    <source>
        <strain evidence="3">CHK195-9823</strain>
    </source>
</reference>